<dbReference type="OrthoDB" id="2986419at2"/>
<feature type="domain" description="NurA" evidence="1">
    <location>
        <begin position="58"/>
        <end position="164"/>
    </location>
</feature>
<organism evidence="2 3">
    <name type="scientific">Caloramator australicus RC3</name>
    <dbReference type="NCBI Taxonomy" id="857293"/>
    <lineage>
        <taxon>Bacteria</taxon>
        <taxon>Bacillati</taxon>
        <taxon>Bacillota</taxon>
        <taxon>Clostridia</taxon>
        <taxon>Eubacteriales</taxon>
        <taxon>Clostridiaceae</taxon>
        <taxon>Caloramator</taxon>
    </lineage>
</organism>
<evidence type="ECO:0000313" key="2">
    <source>
        <dbReference type="EMBL" id="CCC57963.1"/>
    </source>
</evidence>
<sequence>MFEGFKVKLSEINERLKGQVERVSKREVESIINDFSNKFKLKRLSDEDIKRVTKGFGIIGVDGSINNFGGLYPHYISIVQALAKSTLNESYFLQDVYAPLFEEEDGQLKDEQRRRSRMSRLELEAASYAVDNFKSDIILLDGSLMHYGIDCPIEWQDLKEKAIKKGKSLLELRRRLRQRI</sequence>
<dbReference type="InterPro" id="IPR018977">
    <property type="entry name" value="NurA_domain"/>
</dbReference>
<name>G0V4C3_9CLOT</name>
<reference evidence="2 3" key="1">
    <citation type="journal article" date="2011" name="J. Bacteriol.">
        <title>Draft genome sequence of Caloramator australicus strain RC3T, a thermoanaerobe from the Great Artesian Basin of Australia.</title>
        <authorList>
            <person name="Ogg C.D."/>
            <person name="Patel B.K.C."/>
        </authorList>
    </citation>
    <scope>NUCLEOTIDE SEQUENCE [LARGE SCALE GENOMIC DNA]</scope>
    <source>
        <strain evidence="2 3">RC3</strain>
    </source>
</reference>
<dbReference type="AlphaFoldDB" id="G0V4C3"/>
<evidence type="ECO:0000259" key="1">
    <source>
        <dbReference type="Pfam" id="PF09376"/>
    </source>
</evidence>
<accession>G0V4C3</accession>
<dbReference type="Proteomes" id="UP000007652">
    <property type="component" value="Unassembled WGS sequence"/>
</dbReference>
<dbReference type="RefSeq" id="WP_008907686.1">
    <property type="nucleotide sequence ID" value="NZ_CAKP01000010.1"/>
</dbReference>
<dbReference type="Pfam" id="PF09376">
    <property type="entry name" value="NurA"/>
    <property type="match status" value="1"/>
</dbReference>
<dbReference type="STRING" id="857293.CAAU_0314"/>
<dbReference type="EMBL" id="CAKP01000010">
    <property type="protein sequence ID" value="CCC57963.1"/>
    <property type="molecule type" value="Genomic_DNA"/>
</dbReference>
<comment type="caution">
    <text evidence="2">The sequence shown here is derived from an EMBL/GenBank/DDBJ whole genome shotgun (WGS) entry which is preliminary data.</text>
</comment>
<dbReference type="eggNOG" id="COG1630">
    <property type="taxonomic scope" value="Bacteria"/>
</dbReference>
<proteinExistence type="predicted"/>
<gene>
    <name evidence="2" type="ORF">CAAU_0314</name>
</gene>
<protein>
    <recommendedName>
        <fullName evidence="1">NurA domain-containing protein</fullName>
    </recommendedName>
</protein>
<keyword evidence="3" id="KW-1185">Reference proteome</keyword>
<evidence type="ECO:0000313" key="3">
    <source>
        <dbReference type="Proteomes" id="UP000007652"/>
    </source>
</evidence>